<evidence type="ECO:0000313" key="1">
    <source>
        <dbReference type="EMBL" id="ODH12543.1"/>
    </source>
</evidence>
<feature type="non-terminal residue" evidence="1">
    <location>
        <position position="1"/>
    </location>
</feature>
<sequence>IQVKKILTIRDVNRKIKQCKNNEAEKEQNKK</sequence>
<organism evidence="1 2">
    <name type="scientific">Paracoccidioides brasiliensis</name>
    <dbReference type="NCBI Taxonomy" id="121759"/>
    <lineage>
        <taxon>Eukaryota</taxon>
        <taxon>Fungi</taxon>
        <taxon>Dikarya</taxon>
        <taxon>Ascomycota</taxon>
        <taxon>Pezizomycotina</taxon>
        <taxon>Eurotiomycetes</taxon>
        <taxon>Eurotiomycetidae</taxon>
        <taxon>Onygenales</taxon>
        <taxon>Ajellomycetaceae</taxon>
        <taxon>Paracoccidioides</taxon>
    </lineage>
</organism>
<dbReference type="Proteomes" id="UP000242814">
    <property type="component" value="Unassembled WGS sequence"/>
</dbReference>
<reference evidence="1 2" key="1">
    <citation type="submission" date="2016-06" db="EMBL/GenBank/DDBJ databases">
        <authorList>
            <person name="Kjaerup R.B."/>
            <person name="Dalgaard T.S."/>
            <person name="Juul-Madsen H.R."/>
        </authorList>
    </citation>
    <scope>NUCLEOTIDE SEQUENCE [LARGE SCALE GENOMIC DNA]</scope>
    <source>
        <strain evidence="1 2">Pb300</strain>
    </source>
</reference>
<gene>
    <name evidence="1" type="ORF">ACO22_08160</name>
</gene>
<protein>
    <submittedName>
        <fullName evidence="1">Uncharacterized protein</fullName>
    </submittedName>
</protein>
<comment type="caution">
    <text evidence="1">The sequence shown here is derived from an EMBL/GenBank/DDBJ whole genome shotgun (WGS) entry which is preliminary data.</text>
</comment>
<name>A0A1D2J2L8_PARBR</name>
<evidence type="ECO:0000313" key="2">
    <source>
        <dbReference type="Proteomes" id="UP000242814"/>
    </source>
</evidence>
<accession>A0A1D2J2L8</accession>
<dbReference type="AlphaFoldDB" id="A0A1D2J2L8"/>
<dbReference type="EMBL" id="LZYO01001110">
    <property type="protein sequence ID" value="ODH12543.1"/>
    <property type="molecule type" value="Genomic_DNA"/>
</dbReference>
<proteinExistence type="predicted"/>